<name>A0A6C0BZ89_9ZZZZ</name>
<reference evidence="1" key="1">
    <citation type="journal article" date="2020" name="Nature">
        <title>Giant virus diversity and host interactions through global metagenomics.</title>
        <authorList>
            <person name="Schulz F."/>
            <person name="Roux S."/>
            <person name="Paez-Espino D."/>
            <person name="Jungbluth S."/>
            <person name="Walsh D.A."/>
            <person name="Denef V.J."/>
            <person name="McMahon K.D."/>
            <person name="Konstantinidis K.T."/>
            <person name="Eloe-Fadrosh E.A."/>
            <person name="Kyrpides N.C."/>
            <person name="Woyke T."/>
        </authorList>
    </citation>
    <scope>NUCLEOTIDE SEQUENCE</scope>
    <source>
        <strain evidence="1">GVMAG-M-3300020182-33</strain>
    </source>
</reference>
<dbReference type="EMBL" id="MN739301">
    <property type="protein sequence ID" value="QHS97667.1"/>
    <property type="molecule type" value="Genomic_DNA"/>
</dbReference>
<proteinExistence type="predicted"/>
<protein>
    <submittedName>
        <fullName evidence="1">Uncharacterized protein</fullName>
    </submittedName>
</protein>
<accession>A0A6C0BZ89</accession>
<dbReference type="AlphaFoldDB" id="A0A6C0BZ89"/>
<evidence type="ECO:0000313" key="1">
    <source>
        <dbReference type="EMBL" id="QHS97667.1"/>
    </source>
</evidence>
<sequence length="41" mass="4647">MQPVEDTENVNTGSRVIGTRSLHLLGMLQMLFEDGKEADWQ</sequence>
<organism evidence="1">
    <name type="scientific">viral metagenome</name>
    <dbReference type="NCBI Taxonomy" id="1070528"/>
    <lineage>
        <taxon>unclassified sequences</taxon>
        <taxon>metagenomes</taxon>
        <taxon>organismal metagenomes</taxon>
    </lineage>
</organism>